<name>A0A9Q9UDA7_FUSFU</name>
<dbReference type="AlphaFoldDB" id="A0A9Q9UDA7"/>
<evidence type="ECO:0000256" key="1">
    <source>
        <dbReference type="SAM" id="MobiDB-lite"/>
    </source>
</evidence>
<sequence>MAANQELPVFDLSVAKFNKVGPRRAYMEQYFRALGLWNADLVKMIRDANEKKFCIKLQERDDHEVGHLYFECLVDYGVWYSIVAYGGLSQDDHPWPVPERTKPRKKDFSKGVSRLYKGWILREEYARESQGESSMAPKSEISAADTATSGPQIQPAVKVETCQESLAVATRFDPALLLASQVKPDPAKNASDNFS</sequence>
<comment type="caution">
    <text evidence="2">The sequence shown here is derived from an EMBL/GenBank/DDBJ whole genome shotgun (WGS) entry which is preliminary data.</text>
</comment>
<accession>A0A9Q9UDA7</accession>
<reference evidence="2" key="1">
    <citation type="submission" date="2019-05" db="EMBL/GenBank/DDBJ databases">
        <authorList>
            <person name="Piombo E."/>
        </authorList>
    </citation>
    <scope>NUCLEOTIDE SEQUENCE</scope>
    <source>
        <strain evidence="2">C2S</strain>
    </source>
</reference>
<dbReference type="EMBL" id="CABFJX010000374">
    <property type="protein sequence ID" value="VTT74609.1"/>
    <property type="molecule type" value="Genomic_DNA"/>
</dbReference>
<proteinExistence type="predicted"/>
<feature type="region of interest" description="Disordered" evidence="1">
    <location>
        <begin position="130"/>
        <end position="152"/>
    </location>
</feature>
<evidence type="ECO:0000313" key="2">
    <source>
        <dbReference type="EMBL" id="VTT74609.1"/>
    </source>
</evidence>
<dbReference type="Proteomes" id="UP000760494">
    <property type="component" value="Unassembled WGS sequence"/>
</dbReference>
<gene>
    <name evidence="2" type="ORF">C2S_1795</name>
</gene>
<organism evidence="2 3">
    <name type="scientific">Fusarium fujikuroi</name>
    <name type="common">Bakanae and foot rot disease fungus</name>
    <name type="synonym">Gibberella fujikuroi</name>
    <dbReference type="NCBI Taxonomy" id="5127"/>
    <lineage>
        <taxon>Eukaryota</taxon>
        <taxon>Fungi</taxon>
        <taxon>Dikarya</taxon>
        <taxon>Ascomycota</taxon>
        <taxon>Pezizomycotina</taxon>
        <taxon>Sordariomycetes</taxon>
        <taxon>Hypocreomycetidae</taxon>
        <taxon>Hypocreales</taxon>
        <taxon>Nectriaceae</taxon>
        <taxon>Fusarium</taxon>
        <taxon>Fusarium fujikuroi species complex</taxon>
    </lineage>
</organism>
<protein>
    <submittedName>
        <fullName evidence="2">Uncharacterized protein</fullName>
    </submittedName>
</protein>
<evidence type="ECO:0000313" key="3">
    <source>
        <dbReference type="Proteomes" id="UP000760494"/>
    </source>
</evidence>